<evidence type="ECO:0000256" key="4">
    <source>
        <dbReference type="SAM" id="MobiDB-lite"/>
    </source>
</evidence>
<feature type="compositionally biased region" description="Polar residues" evidence="4">
    <location>
        <begin position="644"/>
        <end position="653"/>
    </location>
</feature>
<dbReference type="InterPro" id="IPR016024">
    <property type="entry name" value="ARM-type_fold"/>
</dbReference>
<feature type="region of interest" description="Disordered" evidence="4">
    <location>
        <begin position="870"/>
        <end position="895"/>
    </location>
</feature>
<feature type="region of interest" description="Disordered" evidence="4">
    <location>
        <begin position="1108"/>
        <end position="1199"/>
    </location>
</feature>
<feature type="compositionally biased region" description="Basic residues" evidence="4">
    <location>
        <begin position="354"/>
        <end position="366"/>
    </location>
</feature>
<feature type="region of interest" description="Disordered" evidence="4">
    <location>
        <begin position="508"/>
        <end position="533"/>
    </location>
</feature>
<dbReference type="EMBL" id="JALJOS010000001">
    <property type="protein sequence ID" value="KAK9844939.1"/>
    <property type="molecule type" value="Genomic_DNA"/>
</dbReference>
<evidence type="ECO:0000313" key="7">
    <source>
        <dbReference type="EMBL" id="KAK9844939.1"/>
    </source>
</evidence>
<feature type="compositionally biased region" description="Polar residues" evidence="4">
    <location>
        <begin position="663"/>
        <end position="680"/>
    </location>
</feature>
<dbReference type="GO" id="GO:0016281">
    <property type="term" value="C:eukaryotic translation initiation factor 4F complex"/>
    <property type="evidence" value="ECO:0007669"/>
    <property type="project" value="TreeGrafter"/>
</dbReference>
<protein>
    <recommendedName>
        <fullName evidence="9">MIF4G domain-containing protein</fullName>
    </recommendedName>
</protein>
<feature type="region of interest" description="Disordered" evidence="4">
    <location>
        <begin position="350"/>
        <end position="370"/>
    </location>
</feature>
<organism evidence="7 8">
    <name type="scientific">Apatococcus lobatus</name>
    <dbReference type="NCBI Taxonomy" id="904363"/>
    <lineage>
        <taxon>Eukaryota</taxon>
        <taxon>Viridiplantae</taxon>
        <taxon>Chlorophyta</taxon>
        <taxon>core chlorophytes</taxon>
        <taxon>Trebouxiophyceae</taxon>
        <taxon>Chlorellales</taxon>
        <taxon>Chlorellaceae</taxon>
        <taxon>Apatococcus</taxon>
    </lineage>
</organism>
<dbReference type="GO" id="GO:0003729">
    <property type="term" value="F:mRNA binding"/>
    <property type="evidence" value="ECO:0007669"/>
    <property type="project" value="TreeGrafter"/>
</dbReference>
<accession>A0AAW1SGA3</accession>
<dbReference type="PANTHER" id="PTHR23253:SF9">
    <property type="entry name" value="EUKARYOTIC TRANSLATION INITIATION FACTOR 4 GAMMA 2"/>
    <property type="match status" value="1"/>
</dbReference>
<dbReference type="Gene3D" id="1.25.40.180">
    <property type="match status" value="1"/>
</dbReference>
<keyword evidence="3" id="KW-0648">Protein biosynthesis</keyword>
<feature type="region of interest" description="Disordered" evidence="4">
    <location>
        <begin position="236"/>
        <end position="312"/>
    </location>
</feature>
<feature type="region of interest" description="Disordered" evidence="4">
    <location>
        <begin position="190"/>
        <end position="219"/>
    </location>
</feature>
<comment type="similarity">
    <text evidence="1">Belongs to the eukaryotic initiation factor 4G family.</text>
</comment>
<sequence length="1479" mass="159327">MAFGVERPLDPILWPGNTKTLEPACAGKECLPFMLTCRPAELKQDSDILFTTEDLKRYSAWPQNEPGRACEDLSYFLRAEPADTLHDHQHCRSSHAGIEGASGSLPSGSAQLADVNHNIDVAQPVGSASLPATQATPGLSQDSLDHHAIPAPAKGAATGHILVQQSSNNVVPVGHHQAMADLPPADHALPSMHSLNPPELDHLHKRHAPNDPSAASHLQPHLQDEVPAAKPVIFGSGKLTQEPGAKLQSDPCFSPSQTSQQAIQHGAGSQSSMLPVNGSHDPIAQILDPPRGYYPVPAAPSTEQVAPAGNSSLPGFQLSPAVAAAINPNNPAFDPAIRDSWKAAMAYRKAADRGKRKGRGGRRGRPQKYSTLSRQDHAFYLENAGKDLSADLAYKFNGIVRRLQKEQEAWMEDVWTRYSSDQETRYTQASPAAEHHMQDDAVLRREKLKAQPRYWRVHELYHGAHHASPAVPQHVACLQVAGFVPRMAQLQIGARGLVDRRSLVSDMATGDTNVSKECQQTAEDPGADGEVRADSDSVGRHLARQQQANIVAAASALTTLLTLSAETSGSWQIPVHISHQHEGPSLNGSSLTSSAALPDVLPKPLVVIEKPLGIVPPAGNLRSAHARIYKAALLANGHARAAQPDQNMLSRSQPDAALPPSSLDPQQAASTSIEQASSNPGLPDPAAAISTEQDHDHTRVHPQCLRPSSTLADAAAQLTGEKLDTSDLATEQQDVLSSPPAGQLGEAYSPTAHAGLDLSNFVASPTEPNPLQLEVSSMQAEPAAKSMPAVTDNAPTLAYKEDLPSKAANSQAGHADQEKLMGTRRSDKLEKGACVLTAANSFLEETDANGGSDDAIAGDLEDPVILKSQSNLSSQSSLTNDLMPSTNAPQAAGGAPDAAVQHVKPANPMHTMAALAKLSKNPGKTQYDLWQLRGLKIIVQSHVRASLTKAEQPHGQNVVLRARPHYLSEQQLERTLPHHALADWGAVLLHKGCNLLVAHIDVASDSLIDVQEWGHRKVYDELSRVADLRGCWQPVEGLLKHLQTLPQGHYLLSYVPGSNSISILKAWTGLVSSQAAAAAKPLRLLAGDVPKSALLDLHQMEAGSLAPAPWIPPTWQPCEEGTPQIPDTLPFKPGSTGQGRDRGRGRGRSHGSSTLSQTLQDPGSSLEAAAVAGRREHQASDRSDKESGQGKRRRLHSSGKVQTRILGFMKAQLETYGSETAGKLKDLELLLGKSALGSLEGFCKRVKQSDILDEKVLKGFINQIFEMALTDASSHELCTALCVHLHDTLPQDPIRLAGANAAHTCSRTTLREALVHRSQDACWGGLAHEAGIATRQIDDNSKGQKGHNEMPATQRACLLNLLLLMGHLWSTRKHIFPERPIHFCIRDLTSELNQPQADYMECLCKLLARVGPLLEASRMDSTGCIDQKSTARAIRKTDNYFLRIQILSQNRWLKPEVKSMLKEVIELRARGWVPKALDL</sequence>
<dbReference type="Proteomes" id="UP001438707">
    <property type="component" value="Unassembled WGS sequence"/>
</dbReference>
<name>A0AAW1SGA3_9CHLO</name>
<feature type="compositionally biased region" description="Polar residues" evidence="4">
    <location>
        <begin position="254"/>
        <end position="274"/>
    </location>
</feature>
<reference evidence="7 8" key="1">
    <citation type="journal article" date="2024" name="Nat. Commun.">
        <title>Phylogenomics reveals the evolutionary origins of lichenization in chlorophyte algae.</title>
        <authorList>
            <person name="Puginier C."/>
            <person name="Libourel C."/>
            <person name="Otte J."/>
            <person name="Skaloud P."/>
            <person name="Haon M."/>
            <person name="Grisel S."/>
            <person name="Petersen M."/>
            <person name="Berrin J.G."/>
            <person name="Delaux P.M."/>
            <person name="Dal Grande F."/>
            <person name="Keller J."/>
        </authorList>
    </citation>
    <scope>NUCLEOTIDE SEQUENCE [LARGE SCALE GENOMIC DNA]</scope>
    <source>
        <strain evidence="7 8">SAG 2145</strain>
    </source>
</reference>
<dbReference type="InterPro" id="IPR019535">
    <property type="entry name" value="ICE2_C"/>
</dbReference>
<feature type="region of interest" description="Disordered" evidence="4">
    <location>
        <begin position="642"/>
        <end position="706"/>
    </location>
</feature>
<dbReference type="Pfam" id="PF10505">
    <property type="entry name" value="NARG2_C"/>
    <property type="match status" value="1"/>
</dbReference>
<keyword evidence="8" id="KW-1185">Reference proteome</keyword>
<gene>
    <name evidence="7" type="ORF">WJX74_008900</name>
</gene>
<evidence type="ECO:0008006" key="9">
    <source>
        <dbReference type="Google" id="ProtNLM"/>
    </source>
</evidence>
<feature type="region of interest" description="Disordered" evidence="4">
    <location>
        <begin position="803"/>
        <end position="824"/>
    </location>
</feature>
<feature type="domain" description="MIF4G" evidence="5">
    <location>
        <begin position="1227"/>
        <end position="1469"/>
    </location>
</feature>
<evidence type="ECO:0000259" key="6">
    <source>
        <dbReference type="Pfam" id="PF10505"/>
    </source>
</evidence>
<feature type="compositionally biased region" description="Polar residues" evidence="4">
    <location>
        <begin position="301"/>
        <end position="312"/>
    </location>
</feature>
<dbReference type="Pfam" id="PF02854">
    <property type="entry name" value="MIF4G"/>
    <property type="match status" value="1"/>
</dbReference>
<proteinExistence type="inferred from homology"/>
<dbReference type="PANTHER" id="PTHR23253">
    <property type="entry name" value="EUKARYOTIC TRANSLATION INITIATION FACTOR 4 GAMMA"/>
    <property type="match status" value="1"/>
</dbReference>
<evidence type="ECO:0000256" key="1">
    <source>
        <dbReference type="ARBA" id="ARBA00005775"/>
    </source>
</evidence>
<keyword evidence="2" id="KW-0396">Initiation factor</keyword>
<evidence type="ECO:0000256" key="3">
    <source>
        <dbReference type="ARBA" id="ARBA00022917"/>
    </source>
</evidence>
<feature type="compositionally biased region" description="Polar residues" evidence="4">
    <location>
        <begin position="510"/>
        <end position="522"/>
    </location>
</feature>
<feature type="compositionally biased region" description="Basic and acidic residues" evidence="4">
    <location>
        <begin position="1173"/>
        <end position="1189"/>
    </location>
</feature>
<evidence type="ECO:0000313" key="8">
    <source>
        <dbReference type="Proteomes" id="UP001438707"/>
    </source>
</evidence>
<comment type="caution">
    <text evidence="7">The sequence shown here is derived from an EMBL/GenBank/DDBJ whole genome shotgun (WGS) entry which is preliminary data.</text>
</comment>
<evidence type="ECO:0000256" key="2">
    <source>
        <dbReference type="ARBA" id="ARBA00022540"/>
    </source>
</evidence>
<dbReference type="GO" id="GO:0008023">
    <property type="term" value="C:transcription elongation factor complex"/>
    <property type="evidence" value="ECO:0007669"/>
    <property type="project" value="InterPro"/>
</dbReference>
<feature type="domain" description="Little elongation complex subunit 2 C-terminal" evidence="6">
    <location>
        <begin position="923"/>
        <end position="1074"/>
    </location>
</feature>
<dbReference type="InterPro" id="IPR003890">
    <property type="entry name" value="MIF4G-like_typ-3"/>
</dbReference>
<evidence type="ECO:0000259" key="5">
    <source>
        <dbReference type="Pfam" id="PF02854"/>
    </source>
</evidence>
<dbReference type="GO" id="GO:0003743">
    <property type="term" value="F:translation initiation factor activity"/>
    <property type="evidence" value="ECO:0007669"/>
    <property type="project" value="UniProtKB-KW"/>
</dbReference>
<dbReference type="SUPFAM" id="SSF48371">
    <property type="entry name" value="ARM repeat"/>
    <property type="match status" value="1"/>
</dbReference>
<feature type="compositionally biased region" description="Basic and acidic residues" evidence="4">
    <location>
        <begin position="815"/>
        <end position="824"/>
    </location>
</feature>